<dbReference type="SMART" id="SM00457">
    <property type="entry name" value="MACPF"/>
    <property type="match status" value="1"/>
</dbReference>
<comment type="caution">
    <text evidence="9">The sequence shown here is derived from an EMBL/GenBank/DDBJ whole genome shotgun (WGS) entry which is preliminary data.</text>
</comment>
<dbReference type="InterPro" id="IPR020863">
    <property type="entry name" value="MACPF_CS"/>
</dbReference>
<feature type="region of interest" description="Disordered" evidence="7">
    <location>
        <begin position="59"/>
        <end position="92"/>
    </location>
</feature>
<reference evidence="9 10" key="1">
    <citation type="journal article" date="2023" name="Sci. Data">
        <title>Genome assembly of the Korean intertidal mud-creeper Batillaria attramentaria.</title>
        <authorList>
            <person name="Patra A.K."/>
            <person name="Ho P.T."/>
            <person name="Jun S."/>
            <person name="Lee S.J."/>
            <person name="Kim Y."/>
            <person name="Won Y.J."/>
        </authorList>
    </citation>
    <scope>NUCLEOTIDE SEQUENCE [LARGE SCALE GENOMIC DNA]</scope>
    <source>
        <strain evidence="9">Wonlab-2016</strain>
    </source>
</reference>
<protein>
    <recommendedName>
        <fullName evidence="8">MACPF domain-containing protein</fullName>
    </recommendedName>
</protein>
<keyword evidence="6" id="KW-1015">Disulfide bond</keyword>
<gene>
    <name evidence="9" type="ORF">BaRGS_00011325</name>
</gene>
<dbReference type="PANTHER" id="PTHR15040:SF1">
    <property type="entry name" value="DERMATOPONTIN-LIKE ISOFORM X1"/>
    <property type="match status" value="1"/>
</dbReference>
<dbReference type="InterPro" id="IPR026645">
    <property type="entry name" value="Dermatopontin"/>
</dbReference>
<dbReference type="PROSITE" id="PS00279">
    <property type="entry name" value="MACPF_1"/>
    <property type="match status" value="1"/>
</dbReference>
<evidence type="ECO:0000256" key="3">
    <source>
        <dbReference type="ARBA" id="ARBA00008712"/>
    </source>
</evidence>
<dbReference type="GO" id="GO:0005576">
    <property type="term" value="C:extracellular region"/>
    <property type="evidence" value="ECO:0007669"/>
    <property type="project" value="UniProtKB-SubCell"/>
</dbReference>
<proteinExistence type="inferred from homology"/>
<keyword evidence="5" id="KW-0472">Membrane</keyword>
<feature type="domain" description="MACPF" evidence="8">
    <location>
        <begin position="41"/>
        <end position="377"/>
    </location>
</feature>
<dbReference type="AlphaFoldDB" id="A0ABD0LDJ7"/>
<evidence type="ECO:0000256" key="5">
    <source>
        <dbReference type="ARBA" id="ARBA00023136"/>
    </source>
</evidence>
<dbReference type="Pfam" id="PF14704">
    <property type="entry name" value="DERM"/>
    <property type="match status" value="2"/>
</dbReference>
<evidence type="ECO:0000259" key="8">
    <source>
        <dbReference type="PROSITE" id="PS51412"/>
    </source>
</evidence>
<dbReference type="EMBL" id="JACVVK020000058">
    <property type="protein sequence ID" value="KAK7497483.1"/>
    <property type="molecule type" value="Genomic_DNA"/>
</dbReference>
<evidence type="ECO:0000256" key="4">
    <source>
        <dbReference type="ARBA" id="ARBA00022525"/>
    </source>
</evidence>
<comment type="subcellular location">
    <subcellularLocation>
        <location evidence="1">Membrane</location>
    </subcellularLocation>
    <subcellularLocation>
        <location evidence="2">Secreted</location>
    </subcellularLocation>
</comment>
<evidence type="ECO:0000256" key="6">
    <source>
        <dbReference type="ARBA" id="ARBA00023157"/>
    </source>
</evidence>
<dbReference type="PROSITE" id="PS51412">
    <property type="entry name" value="MACPF_2"/>
    <property type="match status" value="1"/>
</dbReference>
<evidence type="ECO:0000313" key="9">
    <source>
        <dbReference type="EMBL" id="KAK7497483.1"/>
    </source>
</evidence>
<dbReference type="PANTHER" id="PTHR15040">
    <property type="entry name" value="DERMATOPONTIN-RELATED"/>
    <property type="match status" value="1"/>
</dbReference>
<accession>A0ABD0LDJ7</accession>
<dbReference type="Proteomes" id="UP001519460">
    <property type="component" value="Unassembled WGS sequence"/>
</dbReference>
<comment type="similarity">
    <text evidence="3">Belongs to the dermatopontin family.</text>
</comment>
<evidence type="ECO:0000256" key="2">
    <source>
        <dbReference type="ARBA" id="ARBA00004613"/>
    </source>
</evidence>
<dbReference type="InterPro" id="IPR020864">
    <property type="entry name" value="MACPF"/>
</dbReference>
<dbReference type="Pfam" id="PF01823">
    <property type="entry name" value="MACPF"/>
    <property type="match status" value="1"/>
</dbReference>
<evidence type="ECO:0000256" key="7">
    <source>
        <dbReference type="SAM" id="MobiDB-lite"/>
    </source>
</evidence>
<keyword evidence="10" id="KW-1185">Reference proteome</keyword>
<evidence type="ECO:0000256" key="1">
    <source>
        <dbReference type="ARBA" id="ARBA00004370"/>
    </source>
</evidence>
<organism evidence="9 10">
    <name type="scientific">Batillaria attramentaria</name>
    <dbReference type="NCBI Taxonomy" id="370345"/>
    <lineage>
        <taxon>Eukaryota</taxon>
        <taxon>Metazoa</taxon>
        <taxon>Spiralia</taxon>
        <taxon>Lophotrochozoa</taxon>
        <taxon>Mollusca</taxon>
        <taxon>Gastropoda</taxon>
        <taxon>Caenogastropoda</taxon>
        <taxon>Sorbeoconcha</taxon>
        <taxon>Cerithioidea</taxon>
        <taxon>Batillariidae</taxon>
        <taxon>Batillaria</taxon>
    </lineage>
</organism>
<dbReference type="GO" id="GO:0016020">
    <property type="term" value="C:membrane"/>
    <property type="evidence" value="ECO:0007669"/>
    <property type="project" value="UniProtKB-SubCell"/>
</dbReference>
<sequence length="592" mass="67132">MGRCSDWAADIDEKLDFSCHANGALKGVYSEHNQGAEDRRFKFTCCDILERPGTAGRAARALQGKPVQQRKRDRPEPEFYQPKMAKSPSPAGYSSVASSYPYLVLSALLPVLWATGAMAVPCYNIVPGLMRQARGVDVSRLDLIPLELLHAQDGFKDRVIDYTCDQEKNRTIGGVSDVLKKQRRVESMSSSFSSHRVDLQHSDILHLGASAQAQVNSLPPTYEEDIAGYERFVQDFGTHYISAGSWGGIMMMYLETASSYSEKKTEQEVSAQAEATFNSVLTVKGGTSTSNTKIDSEFTSSTTKHVRYFGGEWNLMDTKGLQAWQQTISANPWLYSTRLRLISDLIRDPSRKAAMEKAVLDYLMKTYLTVECKRVLRTLPSEMHNRAEVLRVMSNIDYFVARQPLYQPTVEAVGEMAHETYTQLFLEYDNQHSVWHKGNDFDVAGDFTCPAGKVITGWKADYSTKHHDRAYYYKCSYLPDALPLTDCRQSGFANDWDAKIHFSCYANGALKGVYSEHQDSKDDRRFKFTCCRIVGAKTSAQCTWQADNTYVNRWKEPLNFEIQASVEYFAGALSYHSDQREDRVWRYEICHF</sequence>
<keyword evidence="4" id="KW-0964">Secreted</keyword>
<evidence type="ECO:0000313" key="10">
    <source>
        <dbReference type="Proteomes" id="UP001519460"/>
    </source>
</evidence>
<name>A0ABD0LDJ7_9CAEN</name>